<dbReference type="GO" id="GO:0005829">
    <property type="term" value="C:cytosol"/>
    <property type="evidence" value="ECO:0007669"/>
    <property type="project" value="TreeGrafter"/>
</dbReference>
<organism evidence="2 3">
    <name type="scientific">Streptomyces malaysiensis</name>
    <dbReference type="NCBI Taxonomy" id="92644"/>
    <lineage>
        <taxon>Bacteria</taxon>
        <taxon>Bacillati</taxon>
        <taxon>Actinomycetota</taxon>
        <taxon>Actinomycetes</taxon>
        <taxon>Kitasatosporales</taxon>
        <taxon>Streptomycetaceae</taxon>
        <taxon>Streptomyces</taxon>
        <taxon>Streptomyces violaceusniger group</taxon>
    </lineage>
</organism>
<feature type="domain" description="Hydantoinase B/oxoprolinase" evidence="1">
    <location>
        <begin position="3"/>
        <end position="519"/>
    </location>
</feature>
<dbReference type="GO" id="GO:0017168">
    <property type="term" value="F:5-oxoprolinase (ATP-hydrolyzing) activity"/>
    <property type="evidence" value="ECO:0007669"/>
    <property type="project" value="TreeGrafter"/>
</dbReference>
<keyword evidence="3" id="KW-1185">Reference proteome</keyword>
<dbReference type="AlphaFoldDB" id="A0A2J7YQC0"/>
<dbReference type="Proteomes" id="UP000236520">
    <property type="component" value="Unassembled WGS sequence"/>
</dbReference>
<protein>
    <recommendedName>
        <fullName evidence="1">Hydantoinase B/oxoprolinase domain-containing protein</fullName>
    </recommendedName>
</protein>
<gene>
    <name evidence="2" type="ORF">SMF913_25701</name>
</gene>
<dbReference type="InterPro" id="IPR045079">
    <property type="entry name" value="Oxoprolinase-like"/>
</dbReference>
<dbReference type="InterPro" id="IPR003692">
    <property type="entry name" value="Hydantoinase_B"/>
</dbReference>
<dbReference type="GO" id="GO:0006749">
    <property type="term" value="P:glutathione metabolic process"/>
    <property type="evidence" value="ECO:0007669"/>
    <property type="project" value="TreeGrafter"/>
</dbReference>
<reference evidence="2 3" key="1">
    <citation type="submission" date="2015-09" db="EMBL/GenBank/DDBJ databases">
        <title>Genome sequence, genome mining and natural product profiling of a biocontrol bacterium Streptomyces malaysiensis F913.</title>
        <authorList>
            <person name="Xu Y."/>
            <person name="Wei J."/>
            <person name="Xie J."/>
            <person name="Li T."/>
            <person name="Zhou Z."/>
        </authorList>
    </citation>
    <scope>NUCLEOTIDE SEQUENCE [LARGE SCALE GENOMIC DNA]</scope>
    <source>
        <strain evidence="2 3">F913</strain>
    </source>
</reference>
<dbReference type="EMBL" id="LJIW01000002">
    <property type="protein sequence ID" value="PNG90236.1"/>
    <property type="molecule type" value="Genomic_DNA"/>
</dbReference>
<dbReference type="Pfam" id="PF02538">
    <property type="entry name" value="Hydantoinase_B"/>
    <property type="match status" value="1"/>
</dbReference>
<name>A0A2J7YQC0_STRMQ</name>
<evidence type="ECO:0000313" key="2">
    <source>
        <dbReference type="EMBL" id="PNG90236.1"/>
    </source>
</evidence>
<comment type="caution">
    <text evidence="2">The sequence shown here is derived from an EMBL/GenBank/DDBJ whole genome shotgun (WGS) entry which is preliminary data.</text>
</comment>
<accession>A0A2J7YQC0</accession>
<evidence type="ECO:0000313" key="3">
    <source>
        <dbReference type="Proteomes" id="UP000236520"/>
    </source>
</evidence>
<proteinExistence type="predicted"/>
<dbReference type="PANTHER" id="PTHR11365">
    <property type="entry name" value="5-OXOPROLINASE RELATED"/>
    <property type="match status" value="1"/>
</dbReference>
<dbReference type="PANTHER" id="PTHR11365:SF23">
    <property type="entry name" value="HYPOTHETICAL 5-OXOPROLINASE (EUROFUNG)-RELATED"/>
    <property type="match status" value="1"/>
</dbReference>
<evidence type="ECO:0000259" key="1">
    <source>
        <dbReference type="Pfam" id="PF02538"/>
    </source>
</evidence>
<sequence length="570" mass="61134">MTDAITLEVIRHALLAAAEEMARNLCRTAYNTVVYEIHDYGIGLHDANGDVVADAPGIAIFTRGNDHGIHRAIEHIGAGNMAPGDVFLLNYPYWSSAHTLDTLVFAPIHADERLIGFASCRIHVLDLKQKNPGYVLDSTDMYQEGMFFPGSRLYRAGVVNQEIFDIIRFNSRMPERTIGDLQAQVSACVTGVRRTRELAAKHGTGTLVAAMRSINDHGERLARLALADLERGTWSATDIVDSDGVDIDREILLKATVTISEDEFVVDWTGSERDVRGPINLPVGQTIALSSLVFKALTTPDTPVVAGNFAPLRVITDPGSVMHAVPPMPTFTLWTGLLAGEVILKALAQGMPERIPACSGGDVSSMMGLGTNPRTGQPWLEATNEAVGFGGHAEGDGEDGIMHMSEPGCRNNPVEVLEQKSPMFIEHYGYVPDTAGPGRHRGGVGVRRVYRFTAPSTGIALVYRTKSAPWPIGGGRPAAPARILLNPGTEREVVTRGSYNSLAAGDVLANITGGGGGYGFAFEREPAKVLEDVIDGFVSVEAARSAYGVVITEQPWAVDEAATARLRAAS</sequence>
<dbReference type="RefSeq" id="WP_102936071.1">
    <property type="nucleotide sequence ID" value="NZ_LJIW01000002.1"/>
</dbReference>